<dbReference type="PANTHER" id="PTHR43681">
    <property type="entry name" value="TRANSMEMBRANE GTPASE FZO"/>
    <property type="match status" value="1"/>
</dbReference>
<evidence type="ECO:0000256" key="1">
    <source>
        <dbReference type="SAM" id="MobiDB-lite"/>
    </source>
</evidence>
<accession>A0ABY8BZ44</accession>
<evidence type="ECO:0000313" key="3">
    <source>
        <dbReference type="EMBL" id="WEG08116.1"/>
    </source>
</evidence>
<dbReference type="Pfam" id="PF00350">
    <property type="entry name" value="Dynamin_N"/>
    <property type="match status" value="1"/>
</dbReference>
<feature type="region of interest" description="Disordered" evidence="1">
    <location>
        <begin position="492"/>
        <end position="565"/>
    </location>
</feature>
<organism evidence="3 4">
    <name type="scientific">Microbacterium horticulturae</name>
    <dbReference type="NCBI Taxonomy" id="3028316"/>
    <lineage>
        <taxon>Bacteria</taxon>
        <taxon>Bacillati</taxon>
        <taxon>Actinomycetota</taxon>
        <taxon>Actinomycetes</taxon>
        <taxon>Micrococcales</taxon>
        <taxon>Microbacteriaceae</taxon>
        <taxon>Microbacterium</taxon>
    </lineage>
</organism>
<feature type="domain" description="Dynamin N-terminal" evidence="2">
    <location>
        <begin position="43"/>
        <end position="175"/>
    </location>
</feature>
<dbReference type="RefSeq" id="WP_275277453.1">
    <property type="nucleotide sequence ID" value="NZ_CP119108.1"/>
</dbReference>
<gene>
    <name evidence="3" type="ORF">PU630_12825</name>
</gene>
<proteinExistence type="predicted"/>
<sequence>MTDSEIADVLTLVAAARGVYRDDPAAQSVLGALEERLREPLRVAVAGIVKAGKSTLLNALLGERIAPTDAGECTRVVTWYRYADVPSITVHPHGARAQQIPVRRTAGRLVLDLGRYAAEDVDHIEVHWPSRMLRTLTLIDTPGIASLSQDLSARSLALLTPEESPSSADAILYLIRHLHASDLKFLEAFRDTAAGTAQTVNALAVLSRADEIGSGRIDSLLSARRVAERYERDGMLSSLALGVMPVAGLLAEGARTLRESEFASFRTLAQLERVEREPMLVSADRFVNTAHALPEASRRELLDRFGIFGVRLATSLIRGGADDSSVLAEQLVAQSGLNELVATVRMHFRSRAPALKARAVCDALTQLIAEKPRPSTDEIEAGIEKIQVGAHGLRELALLGRIRTGDVTLPPALVREAERIIGGAGDDASLRLGLPPDSDGDALRARLDDRLDHWRAVSASPLVMRDGVQAARTVVRSLERIASEIGCRGADATDVVTAGGPGDGPAEGAQQQRQKHEAALQHQRRSQQGALWTGGRELDHDQVQQQLHQERRQLPPSDTRAAAHE</sequence>
<feature type="compositionally biased region" description="Basic and acidic residues" evidence="1">
    <location>
        <begin position="536"/>
        <end position="553"/>
    </location>
</feature>
<dbReference type="InterPro" id="IPR027417">
    <property type="entry name" value="P-loop_NTPase"/>
</dbReference>
<dbReference type="SUPFAM" id="SSF52540">
    <property type="entry name" value="P-loop containing nucleoside triphosphate hydrolases"/>
    <property type="match status" value="1"/>
</dbReference>
<dbReference type="Proteomes" id="UP001214553">
    <property type="component" value="Chromosome"/>
</dbReference>
<protein>
    <submittedName>
        <fullName evidence="3">Dynamin family protein</fullName>
    </submittedName>
</protein>
<dbReference type="InterPro" id="IPR045063">
    <property type="entry name" value="Dynamin_N"/>
</dbReference>
<evidence type="ECO:0000313" key="4">
    <source>
        <dbReference type="Proteomes" id="UP001214553"/>
    </source>
</evidence>
<dbReference type="Gene3D" id="3.40.50.300">
    <property type="entry name" value="P-loop containing nucleotide triphosphate hydrolases"/>
    <property type="match status" value="1"/>
</dbReference>
<reference evidence="3 4" key="1">
    <citation type="submission" date="2023-03" db="EMBL/GenBank/DDBJ databases">
        <title>Genome sequence of Microbacterium sp. KACC 23027.</title>
        <authorList>
            <person name="Kim S."/>
            <person name="Heo J."/>
            <person name="Kwon S.-W."/>
        </authorList>
    </citation>
    <scope>NUCLEOTIDE SEQUENCE [LARGE SCALE GENOMIC DNA]</scope>
    <source>
        <strain evidence="3 4">KACC 23027</strain>
    </source>
</reference>
<dbReference type="EMBL" id="CP119108">
    <property type="protein sequence ID" value="WEG08116.1"/>
    <property type="molecule type" value="Genomic_DNA"/>
</dbReference>
<evidence type="ECO:0000259" key="2">
    <source>
        <dbReference type="Pfam" id="PF00350"/>
    </source>
</evidence>
<name>A0ABY8BZ44_9MICO</name>
<keyword evidence="4" id="KW-1185">Reference proteome</keyword>
<dbReference type="PANTHER" id="PTHR43681:SF1">
    <property type="entry name" value="SARCALUMENIN"/>
    <property type="match status" value="1"/>
</dbReference>
<dbReference type="InterPro" id="IPR051943">
    <property type="entry name" value="TRAFAC_Dynamin-like_GTPase"/>
</dbReference>